<dbReference type="PROSITE" id="PS50231">
    <property type="entry name" value="RICIN_B_LECTIN"/>
    <property type="match status" value="1"/>
</dbReference>
<dbReference type="CDD" id="cd00229">
    <property type="entry name" value="SGNH_hydrolase"/>
    <property type="match status" value="1"/>
</dbReference>
<feature type="signal peptide" evidence="1">
    <location>
        <begin position="1"/>
        <end position="37"/>
    </location>
</feature>
<evidence type="ECO:0000313" key="3">
    <source>
        <dbReference type="EMBL" id="MBB5792732.1"/>
    </source>
</evidence>
<dbReference type="SMART" id="SM00458">
    <property type="entry name" value="RICIN"/>
    <property type="match status" value="1"/>
</dbReference>
<protein>
    <recommendedName>
        <fullName evidence="2">Ricin B lectin domain-containing protein</fullName>
    </recommendedName>
</protein>
<comment type="caution">
    <text evidence="3">The sequence shown here is derived from an EMBL/GenBank/DDBJ whole genome shotgun (WGS) entry which is preliminary data.</text>
</comment>
<evidence type="ECO:0000259" key="2">
    <source>
        <dbReference type="SMART" id="SM00458"/>
    </source>
</evidence>
<dbReference type="SUPFAM" id="SSF52266">
    <property type="entry name" value="SGNH hydrolase"/>
    <property type="match status" value="1"/>
</dbReference>
<accession>A0A7W9LQX7</accession>
<dbReference type="Pfam" id="PF13472">
    <property type="entry name" value="Lipase_GDSL_2"/>
    <property type="match status" value="1"/>
</dbReference>
<sequence length="603" mass="64221">MYTVMRRTGRRPRRWAGSLAAGILLLAAFLTAPAASAAETPGATLINETFDAQTTPANFGFPVGAAIGNGVLDVTKSMGNYTTSVRPFASSITQEKTLDLRFDWKTAITSTGMKTGLELRDSAGRLVFGMAATAAEFRHAATGPDSDSTAAPDSLNPTWTRISFDRAKWYTVDLHLDFTLGKVQYTVTSKEAAPKVLVSTTKSITGQNLAKLVACNYYGTGVQSIDNFRLARPANPAYGSLSGSSVYAFGDSIVYGHQYARSFVNFVAEREGMTLTKYARNGATVGPAPTAIGGQILNQVKSASSQAPDFVVFDGGTNDAMEIHDAHTYEVGTVSGSQDPATLDPGTYAGALETTIHTMRQKWPTAQLVYVAAHKMGSRDWDTQLALRQVQLQAAQKWGVAVADVFGDTTLDTRVDAQRVAYTFDGLVGGYPGSGGSGTHPNIAGITDFYVPVLSSELSRLADTTTIEARHSGKCAEAVGSSTAAGAAIEQAGCSDGDDQRWQLHEVGGGYYQILSRHSGLCLDVAGSSTANSAAIVQQTCDGRTSQQWRLGDTGTGYVALIARHSGKCLDVDRAFTTDGARLLQYTCWNDESHTNQHWTLQV</sequence>
<dbReference type="InterPro" id="IPR013830">
    <property type="entry name" value="SGNH_hydro"/>
</dbReference>
<dbReference type="InterPro" id="IPR035992">
    <property type="entry name" value="Ricin_B-like_lectins"/>
</dbReference>
<evidence type="ECO:0000256" key="1">
    <source>
        <dbReference type="SAM" id="SignalP"/>
    </source>
</evidence>
<dbReference type="Gene3D" id="2.80.10.50">
    <property type="match status" value="3"/>
</dbReference>
<gene>
    <name evidence="3" type="ORF">HDA41_000696</name>
</gene>
<feature type="chain" id="PRO_5030575486" description="Ricin B lectin domain-containing protein" evidence="1">
    <location>
        <begin position="38"/>
        <end position="603"/>
    </location>
</feature>
<feature type="domain" description="Ricin B lectin" evidence="2">
    <location>
        <begin position="463"/>
        <end position="602"/>
    </location>
</feature>
<organism evidence="3 4">
    <name type="scientific">Streptomyces caelestis</name>
    <dbReference type="NCBI Taxonomy" id="36816"/>
    <lineage>
        <taxon>Bacteria</taxon>
        <taxon>Bacillati</taxon>
        <taxon>Actinomycetota</taxon>
        <taxon>Actinomycetes</taxon>
        <taxon>Kitasatosporales</taxon>
        <taxon>Streptomycetaceae</taxon>
        <taxon>Streptomyces</taxon>
    </lineage>
</organism>
<dbReference type="CDD" id="cd00161">
    <property type="entry name" value="beta-trefoil_Ricin-like"/>
    <property type="match status" value="1"/>
</dbReference>
<dbReference type="Pfam" id="PF14200">
    <property type="entry name" value="RicinB_lectin_2"/>
    <property type="match status" value="1"/>
</dbReference>
<dbReference type="EMBL" id="JACHNE010000001">
    <property type="protein sequence ID" value="MBB5792732.1"/>
    <property type="molecule type" value="Genomic_DNA"/>
</dbReference>
<name>A0A7W9LQX7_9ACTN</name>
<dbReference type="SUPFAM" id="SSF50370">
    <property type="entry name" value="Ricin B-like lectins"/>
    <property type="match status" value="1"/>
</dbReference>
<dbReference type="Proteomes" id="UP000590647">
    <property type="component" value="Unassembled WGS sequence"/>
</dbReference>
<dbReference type="Gene3D" id="3.40.50.1110">
    <property type="entry name" value="SGNH hydrolase"/>
    <property type="match status" value="1"/>
</dbReference>
<dbReference type="RefSeq" id="WP_184980521.1">
    <property type="nucleotide sequence ID" value="NZ_JACHNE010000001.1"/>
</dbReference>
<keyword evidence="4" id="KW-1185">Reference proteome</keyword>
<dbReference type="InterPro" id="IPR036514">
    <property type="entry name" value="SGNH_hydro_sf"/>
</dbReference>
<dbReference type="AlphaFoldDB" id="A0A7W9LQX7"/>
<keyword evidence="1" id="KW-0732">Signal</keyword>
<reference evidence="3 4" key="1">
    <citation type="submission" date="2020-08" db="EMBL/GenBank/DDBJ databases">
        <title>Sequencing the genomes of 1000 actinobacteria strains.</title>
        <authorList>
            <person name="Klenk H.-P."/>
        </authorList>
    </citation>
    <scope>NUCLEOTIDE SEQUENCE [LARGE SCALE GENOMIC DNA]</scope>
    <source>
        <strain evidence="3 4">DSM 40084</strain>
    </source>
</reference>
<dbReference type="InterPro" id="IPR000772">
    <property type="entry name" value="Ricin_B_lectin"/>
</dbReference>
<evidence type="ECO:0000313" key="4">
    <source>
        <dbReference type="Proteomes" id="UP000590647"/>
    </source>
</evidence>
<proteinExistence type="predicted"/>